<reference evidence="3" key="1">
    <citation type="submission" date="2017-12" db="EMBL/GenBank/DDBJ databases">
        <authorList>
            <person name="Thomas-White K."/>
            <person name="Wolfe A.J."/>
        </authorList>
    </citation>
    <scope>NUCLEOTIDE SEQUENCE</scope>
    <source>
        <strain evidence="3">UMB0763</strain>
    </source>
</reference>
<dbReference type="InterPro" id="IPR057727">
    <property type="entry name" value="WCX_dom"/>
</dbReference>
<dbReference type="Proteomes" id="UP000234560">
    <property type="component" value="Chromosome"/>
</dbReference>
<evidence type="ECO:0000259" key="1">
    <source>
        <dbReference type="Pfam" id="PF13280"/>
    </source>
</evidence>
<sequence>MSDEGRVKRLERQINLMTVLSNAHGTPLTSQVLRSRTVGYGDEPKASHQMFLRDLKALKSIGVFVKKSHEAGETLYSLAPATFLPEEEFTPEEAYVLQLAGDVSAYHALGSSAHRGWSKLVAFAADRDREPGIPFFTHTELWEVPTDVVSGLLNAIRKEQAVRLTYRRDKLASPETRRLEPWGIVSHNERQYVVGFDLDREATRSFRLLRITAVESAGQSTHPRPKDFRAAAAQALQSFHPTVTATVTHVEDAAQAFLRTGQRVDATTVRFENVDREWLIRNALSYCESVTVVEPAEVRDEVVARLRQIVSSYEGSN</sequence>
<dbReference type="KEGG" id="cpyr:CYJ47_06130"/>
<dbReference type="PANTHER" id="PTHR34580:SF3">
    <property type="entry name" value="PROTEIN PAFB"/>
    <property type="match status" value="1"/>
</dbReference>
<organism evidence="3 4">
    <name type="scientific">Corynebacterium pyruviciproducens</name>
    <dbReference type="NCBI Taxonomy" id="598660"/>
    <lineage>
        <taxon>Bacteria</taxon>
        <taxon>Bacillati</taxon>
        <taxon>Actinomycetota</taxon>
        <taxon>Actinomycetes</taxon>
        <taxon>Mycobacteriales</taxon>
        <taxon>Corynebacteriaceae</taxon>
        <taxon>Corynebacterium</taxon>
    </lineage>
</organism>
<dbReference type="PROSITE" id="PS52050">
    <property type="entry name" value="WYL"/>
    <property type="match status" value="1"/>
</dbReference>
<dbReference type="PANTHER" id="PTHR34580">
    <property type="match status" value="1"/>
</dbReference>
<dbReference type="InterPro" id="IPR051534">
    <property type="entry name" value="CBASS_pafABC_assoc_protein"/>
</dbReference>
<accession>A0AAF0YSF4</accession>
<dbReference type="Pfam" id="PF13280">
    <property type="entry name" value="WYL"/>
    <property type="match status" value="1"/>
</dbReference>
<dbReference type="InterPro" id="IPR026881">
    <property type="entry name" value="WYL_dom"/>
</dbReference>
<dbReference type="Pfam" id="PF25583">
    <property type="entry name" value="WCX"/>
    <property type="match status" value="1"/>
</dbReference>
<feature type="domain" description="WCX" evidence="2">
    <location>
        <begin position="242"/>
        <end position="309"/>
    </location>
</feature>
<gene>
    <name evidence="3" type="ORF">CYJ47_06130</name>
</gene>
<dbReference type="EMBL" id="CP136958">
    <property type="protein sequence ID" value="WOT03327.1"/>
    <property type="molecule type" value="Genomic_DNA"/>
</dbReference>
<feature type="domain" description="WYL" evidence="1">
    <location>
        <begin position="148"/>
        <end position="215"/>
    </location>
</feature>
<proteinExistence type="predicted"/>
<evidence type="ECO:0000259" key="2">
    <source>
        <dbReference type="Pfam" id="PF25583"/>
    </source>
</evidence>
<protein>
    <submittedName>
        <fullName evidence="3">WYL domain-containing protein</fullName>
    </submittedName>
</protein>
<evidence type="ECO:0000313" key="4">
    <source>
        <dbReference type="Proteomes" id="UP000234560"/>
    </source>
</evidence>
<dbReference type="AlphaFoldDB" id="A0AAF0YSF4"/>
<evidence type="ECO:0000313" key="3">
    <source>
        <dbReference type="EMBL" id="WOT03327.1"/>
    </source>
</evidence>
<name>A0AAF0YSF4_9CORY</name>
<dbReference type="RefSeq" id="WP_101679023.1">
    <property type="nucleotide sequence ID" value="NZ_CAMYCO010000001.1"/>
</dbReference>
<reference evidence="3" key="2">
    <citation type="submission" date="2023-10" db="EMBL/GenBank/DDBJ databases">
        <authorList>
            <person name="Choi B."/>
        </authorList>
    </citation>
    <scope>NUCLEOTIDE SEQUENCE</scope>
    <source>
        <strain evidence="3">UMB0763</strain>
    </source>
</reference>